<gene>
    <name evidence="1" type="ORF">CWO92_06995</name>
</gene>
<organism evidence="1 2">
    <name type="scientific">Heyndrickxia camelliae</name>
    <dbReference type="NCBI Taxonomy" id="1707093"/>
    <lineage>
        <taxon>Bacteria</taxon>
        <taxon>Bacillati</taxon>
        <taxon>Bacillota</taxon>
        <taxon>Bacilli</taxon>
        <taxon>Bacillales</taxon>
        <taxon>Bacillaceae</taxon>
        <taxon>Heyndrickxia</taxon>
    </lineage>
</organism>
<dbReference type="EMBL" id="PIQO01000003">
    <property type="protein sequence ID" value="PKR86112.1"/>
    <property type="molecule type" value="Genomic_DNA"/>
</dbReference>
<dbReference type="NCBIfam" id="TIGR01636">
    <property type="entry name" value="phage_rinA"/>
    <property type="match status" value="1"/>
</dbReference>
<proteinExistence type="predicted"/>
<evidence type="ECO:0000313" key="2">
    <source>
        <dbReference type="Proteomes" id="UP000233440"/>
    </source>
</evidence>
<protein>
    <submittedName>
        <fullName evidence="1">Transcriptional regulator</fullName>
    </submittedName>
</protein>
<comment type="caution">
    <text evidence="1">The sequence shown here is derived from an EMBL/GenBank/DDBJ whole genome shotgun (WGS) entry which is preliminary data.</text>
</comment>
<accession>A0A2N3LN65</accession>
<evidence type="ECO:0000313" key="1">
    <source>
        <dbReference type="EMBL" id="PKR86112.1"/>
    </source>
</evidence>
<dbReference type="OrthoDB" id="2735906at2"/>
<dbReference type="AlphaFoldDB" id="A0A2N3LN65"/>
<dbReference type="InterPro" id="IPR006523">
    <property type="entry name" value="RinA"/>
</dbReference>
<keyword evidence="2" id="KW-1185">Reference proteome</keyword>
<reference evidence="1 2" key="1">
    <citation type="submission" date="2017-11" db="EMBL/GenBank/DDBJ databases">
        <title>Bacillus camelliae sp. nov., isolated from pu'er tea.</title>
        <authorList>
            <person name="Niu L."/>
        </authorList>
    </citation>
    <scope>NUCLEOTIDE SEQUENCE [LARGE SCALE GENOMIC DNA]</scope>
    <source>
        <strain evidence="1 2">7578-1</strain>
    </source>
</reference>
<dbReference type="Proteomes" id="UP000233440">
    <property type="component" value="Unassembled WGS sequence"/>
</dbReference>
<sequence>MTTATPTKLKKATFKHIEAELYMYEETVKEIKALRENIMFCNSNTDENIGGGRSSLPSDPTGRIATALMTNRKLQNLESVAYAIETVYNTVNEDYKKLIRLKYWTRPQTLTWDGIADKLYVNKKTAQRWRDSIVCAIGEVLGWR</sequence>
<name>A0A2N3LN65_9BACI</name>